<reference evidence="1" key="1">
    <citation type="submission" date="2010-02" db="EMBL/GenBank/DDBJ databases">
        <title>Complete sequence of Thermoanaerobacter italicus Ab9.</title>
        <authorList>
            <consortium name="US DOE Joint Genome Institute"/>
            <person name="Lucas S."/>
            <person name="Copeland A."/>
            <person name="Lapidus A."/>
            <person name="Cheng J.-F."/>
            <person name="Bruce D."/>
            <person name="Goodwin L."/>
            <person name="Pitluck S."/>
            <person name="Chertkov O."/>
            <person name="Detter J.C."/>
            <person name="Han C."/>
            <person name="Tapia R."/>
            <person name="Land M."/>
            <person name="Hauser L."/>
            <person name="Kyrpides N."/>
            <person name="Mikhailova N."/>
            <person name="Hemme C.L."/>
            <person name="Woyke T."/>
        </authorList>
    </citation>
    <scope>NUCLEOTIDE SEQUENCE [LARGE SCALE GENOMIC DNA]</scope>
    <source>
        <strain evidence="1">Ab9</strain>
    </source>
</reference>
<name>D3T533_THEIA</name>
<dbReference type="AlphaFoldDB" id="D3T533"/>
<gene>
    <name evidence="1" type="ordered locus">Thit_2099</name>
</gene>
<organism evidence="1 2">
    <name type="scientific">Thermoanaerobacter italicus (strain DSM 9252 / Ab9)</name>
    <dbReference type="NCBI Taxonomy" id="580331"/>
    <lineage>
        <taxon>Bacteria</taxon>
        <taxon>Bacillati</taxon>
        <taxon>Bacillota</taxon>
        <taxon>Clostridia</taxon>
        <taxon>Thermoanaerobacterales</taxon>
        <taxon>Thermoanaerobacteraceae</taxon>
        <taxon>Thermoanaerobacter</taxon>
    </lineage>
</organism>
<accession>D3T533</accession>
<dbReference type="Proteomes" id="UP000001552">
    <property type="component" value="Chromosome"/>
</dbReference>
<sequence>MSMKEMRERVMEFLKEQLELDKFTLEKCHFMPGGVFVKDGEGKSVLVFYDFMKDKVDYWFENEK</sequence>
<dbReference type="HOGENOM" id="CLU_2866353_0_0_9"/>
<evidence type="ECO:0000313" key="1">
    <source>
        <dbReference type="EMBL" id="ADD03326.1"/>
    </source>
</evidence>
<keyword evidence="2" id="KW-1185">Reference proteome</keyword>
<protein>
    <submittedName>
        <fullName evidence="1">Uncharacterized protein</fullName>
    </submittedName>
</protein>
<dbReference type="KEGG" id="tit:Thit_2099"/>
<dbReference type="EMBL" id="CP001936">
    <property type="protein sequence ID" value="ADD03326.1"/>
    <property type="molecule type" value="Genomic_DNA"/>
</dbReference>
<evidence type="ECO:0000313" key="2">
    <source>
        <dbReference type="Proteomes" id="UP000001552"/>
    </source>
</evidence>
<proteinExistence type="predicted"/>